<dbReference type="PANTHER" id="PTHR30620">
    <property type="entry name" value="PERIPLASMIC BETA-GLUCOSIDASE-RELATED"/>
    <property type="match status" value="1"/>
</dbReference>
<name>A0ABX0HK21_9PROT</name>
<feature type="domain" description="ExoP galactose-binding-like" evidence="5">
    <location>
        <begin position="699"/>
        <end position="851"/>
    </location>
</feature>
<dbReference type="GO" id="GO:0016787">
    <property type="term" value="F:hydrolase activity"/>
    <property type="evidence" value="ECO:0007669"/>
    <property type="project" value="UniProtKB-KW"/>
</dbReference>
<dbReference type="Gene3D" id="2.60.120.430">
    <property type="entry name" value="Galactose-binding lectin"/>
    <property type="match status" value="1"/>
</dbReference>
<protein>
    <submittedName>
        <fullName evidence="6">Glycoside hydrolase family 3 protein</fullName>
    </submittedName>
</protein>
<dbReference type="InterPro" id="IPR036962">
    <property type="entry name" value="Glyco_hydro_3_N_sf"/>
</dbReference>
<dbReference type="Pfam" id="PF01915">
    <property type="entry name" value="Glyco_hydro_3_C"/>
    <property type="match status" value="1"/>
</dbReference>
<dbReference type="SUPFAM" id="SSF52279">
    <property type="entry name" value="Beta-D-glucan exohydrolase, C-terminal domain"/>
    <property type="match status" value="1"/>
</dbReference>
<evidence type="ECO:0000259" key="5">
    <source>
        <dbReference type="Pfam" id="PF18559"/>
    </source>
</evidence>
<dbReference type="SUPFAM" id="SSF51445">
    <property type="entry name" value="(Trans)glycosidases"/>
    <property type="match status" value="1"/>
</dbReference>
<evidence type="ECO:0000256" key="1">
    <source>
        <dbReference type="ARBA" id="ARBA00022801"/>
    </source>
</evidence>
<dbReference type="PRINTS" id="PR00133">
    <property type="entry name" value="GLHYDRLASE3"/>
</dbReference>
<keyword evidence="1 6" id="KW-0378">Hydrolase</keyword>
<evidence type="ECO:0000259" key="3">
    <source>
        <dbReference type="Pfam" id="PF00933"/>
    </source>
</evidence>
<dbReference type="InterPro" id="IPR017853">
    <property type="entry name" value="GH"/>
</dbReference>
<evidence type="ECO:0000259" key="4">
    <source>
        <dbReference type="Pfam" id="PF01915"/>
    </source>
</evidence>
<keyword evidence="7" id="KW-1185">Reference proteome</keyword>
<dbReference type="InterPro" id="IPR051915">
    <property type="entry name" value="Cellulose_Degrad_GH3"/>
</dbReference>
<dbReference type="InterPro" id="IPR041443">
    <property type="entry name" value="Exop_C"/>
</dbReference>
<dbReference type="InterPro" id="IPR002772">
    <property type="entry name" value="Glyco_hydro_3_C"/>
</dbReference>
<dbReference type="Gene3D" id="3.40.50.1700">
    <property type="entry name" value="Glycoside hydrolase family 3 C-terminal domain"/>
    <property type="match status" value="1"/>
</dbReference>
<evidence type="ECO:0000256" key="2">
    <source>
        <dbReference type="SAM" id="MobiDB-lite"/>
    </source>
</evidence>
<comment type="caution">
    <text evidence="6">The sequence shown here is derived from an EMBL/GenBank/DDBJ whole genome shotgun (WGS) entry which is preliminary data.</text>
</comment>
<dbReference type="Pfam" id="PF18559">
    <property type="entry name" value="Exop_C"/>
    <property type="match status" value="1"/>
</dbReference>
<dbReference type="EMBL" id="VCJR02000001">
    <property type="protein sequence ID" value="NHK26904.1"/>
    <property type="molecule type" value="Genomic_DNA"/>
</dbReference>
<evidence type="ECO:0000313" key="7">
    <source>
        <dbReference type="Proteomes" id="UP000818603"/>
    </source>
</evidence>
<organism evidence="6 7">
    <name type="scientific">Aquisalinus luteolus</name>
    <dbReference type="NCBI Taxonomy" id="1566827"/>
    <lineage>
        <taxon>Bacteria</taxon>
        <taxon>Pseudomonadati</taxon>
        <taxon>Pseudomonadota</taxon>
        <taxon>Alphaproteobacteria</taxon>
        <taxon>Parvularculales</taxon>
        <taxon>Parvularculaceae</taxon>
        <taxon>Aquisalinus</taxon>
    </lineage>
</organism>
<dbReference type="Pfam" id="PF00933">
    <property type="entry name" value="Glyco_hydro_3"/>
    <property type="match status" value="1"/>
</dbReference>
<feature type="domain" description="Glycoside hydrolase family 3 N-terminal" evidence="3">
    <location>
        <begin position="87"/>
        <end position="412"/>
    </location>
</feature>
<dbReference type="InterPro" id="IPR001764">
    <property type="entry name" value="Glyco_hydro_3_N"/>
</dbReference>
<dbReference type="Gene3D" id="3.20.20.300">
    <property type="entry name" value="Glycoside hydrolase, family 3, N-terminal domain"/>
    <property type="match status" value="1"/>
</dbReference>
<feature type="domain" description="Glycoside hydrolase family 3 C-terminal" evidence="4">
    <location>
        <begin position="453"/>
        <end position="665"/>
    </location>
</feature>
<reference evidence="6 7" key="1">
    <citation type="submission" date="2020-02" db="EMBL/GenBank/DDBJ databases">
        <title>Genome sequence of Parvularcula flava strain NH6-79.</title>
        <authorList>
            <person name="Abdul Karim M.H."/>
            <person name="Lam M.Q."/>
            <person name="Chen S.J."/>
            <person name="Yahya A."/>
            <person name="Shahir S."/>
            <person name="Shamsir M.S."/>
            <person name="Chong C.S."/>
        </authorList>
    </citation>
    <scope>NUCLEOTIDE SEQUENCE [LARGE SCALE GENOMIC DNA]</scope>
    <source>
        <strain evidence="6 7">NH6-79</strain>
    </source>
</reference>
<accession>A0ABX0HK21</accession>
<dbReference type="InterPro" id="IPR036881">
    <property type="entry name" value="Glyco_hydro_3_C_sf"/>
</dbReference>
<sequence length="863" mass="91275">MNLGRKTVSFSLKEILLAGTALTIAACSQPADSNAGSEQPEPTDVAEVESTDTDSMVNPDIWPAQESAIGRDEAVEQRITEILGQMTVEEKVGQVIQADIASVTPEDVREYNLGSVLNGGSSAPNNDNYSPAEDWLALADEFWLASTDTSDGGVGIPAIWGTDAVHGHSNIVGATLFPHNIGLGAMRDPAIMEEIGEITAKEMLVTGLDWTFAPTVAVVRNDRWGRTYESYSEDPAIVAEYAPRIVIGIQGEPGTDDFLSDEHMISTTKHFLGDGGTEDGVDQGSNLSSEEDLRDIHAAGYPAAIAEAGIQTVMPSFNDWHGRKMHGYEELLTDVLVDRMGFDGFTVGDWNGHGQVAGCTNVSCAQAFNAGLDMFMAPDSWKGLYENTLAQVQDGTISMERLDQAVSRILRVKLRAGVFEAGLPSERPYAGEWDLLGSDEHREVARRAVRQSLVLLKNNDGTLPLDPSLNILMAGDGADNIGKQSGGWTINWQGTDNENSDFPGGTSIYDGIAAAAEAAGGSVTLSVDGSYDEAPDVAIVVFGEEPYAEFQGDRANLDFADDGPLATMRALQAEGIPVVSVFLSGRPMFTSPEMNASDAFVAAWLPGSEGIGVADVLMANADGSVNNDFTGTLSFSWPKTAIDDVLNVGDDDYDPLFAYGYGLTYGDEEVIGELSEDSGLGEDGLVSLNSLIVAGNASSPWRMVITDGEGENQISGSTGETPSGSLSVVPADYEAQEDTSIVTWTAPARFYISGQPVDLTRQTNGDMVVEFTYQVTGDTVGATSLFAECGTDCGATLDLSDQFVGLAGAGWQTSQVKLSCFAEAGLDVSNVTVPFGISSEGPLTVQIQSAQIVSNGGDADCNL</sequence>
<gene>
    <name evidence="6" type="ORF">FF098_003150</name>
</gene>
<dbReference type="PANTHER" id="PTHR30620:SF77">
    <property type="entry name" value="LYSOSOMAL BETA GLUCOSIDASE-LIKE"/>
    <property type="match status" value="1"/>
</dbReference>
<dbReference type="PROSITE" id="PS51257">
    <property type="entry name" value="PROKAR_LIPOPROTEIN"/>
    <property type="match status" value="1"/>
</dbReference>
<proteinExistence type="predicted"/>
<evidence type="ECO:0000313" key="6">
    <source>
        <dbReference type="EMBL" id="NHK26904.1"/>
    </source>
</evidence>
<dbReference type="Proteomes" id="UP000818603">
    <property type="component" value="Unassembled WGS sequence"/>
</dbReference>
<feature type="region of interest" description="Disordered" evidence="2">
    <location>
        <begin position="30"/>
        <end position="58"/>
    </location>
</feature>